<dbReference type="RefSeq" id="WP_221272046.1">
    <property type="nucleotide sequence ID" value="NZ_AP024819.1"/>
</dbReference>
<dbReference type="PANTHER" id="PTHR18952">
    <property type="entry name" value="CARBONIC ANHYDRASE"/>
    <property type="match status" value="1"/>
</dbReference>
<evidence type="ECO:0000256" key="4">
    <source>
        <dbReference type="ARBA" id="ARBA00022833"/>
    </source>
</evidence>
<dbReference type="EMBL" id="AP024819">
    <property type="protein sequence ID" value="BCZ18518.1"/>
    <property type="molecule type" value="Genomic_DNA"/>
</dbReference>
<protein>
    <recommendedName>
        <fullName evidence="2">carbonic anhydrase</fullName>
        <ecNumber evidence="2">4.2.1.1</ecNumber>
    </recommendedName>
</protein>
<comment type="similarity">
    <text evidence="1">Belongs to the alpha-carbonic anhydrase family.</text>
</comment>
<dbReference type="Proteomes" id="UP000826146">
    <property type="component" value="Chromosome"/>
</dbReference>
<organism evidence="9 10">
    <name type="scientific">Helicobacter gastrofelis</name>
    <dbReference type="NCBI Taxonomy" id="2849642"/>
    <lineage>
        <taxon>Bacteria</taxon>
        <taxon>Pseudomonadati</taxon>
        <taxon>Campylobacterota</taxon>
        <taxon>Epsilonproteobacteria</taxon>
        <taxon>Campylobacterales</taxon>
        <taxon>Helicobacteraceae</taxon>
        <taxon>Helicobacter</taxon>
    </lineage>
</organism>
<dbReference type="PANTHER" id="PTHR18952:SF265">
    <property type="entry name" value="CARBONIC ANHYDRASE"/>
    <property type="match status" value="1"/>
</dbReference>
<dbReference type="Gene3D" id="3.10.200.10">
    <property type="entry name" value="Alpha carbonic anhydrase"/>
    <property type="match status" value="1"/>
</dbReference>
<dbReference type="CDD" id="cd03124">
    <property type="entry name" value="alpha_CA_prokaryotic_like"/>
    <property type="match status" value="1"/>
</dbReference>
<evidence type="ECO:0000313" key="10">
    <source>
        <dbReference type="Proteomes" id="UP000826146"/>
    </source>
</evidence>
<dbReference type="InterPro" id="IPR023561">
    <property type="entry name" value="Carbonic_anhydrase_a-class"/>
</dbReference>
<dbReference type="Pfam" id="PF00194">
    <property type="entry name" value="Carb_anhydrase"/>
    <property type="match status" value="1"/>
</dbReference>
<dbReference type="InterPro" id="IPR036398">
    <property type="entry name" value="CA_dom_sf"/>
</dbReference>
<comment type="catalytic activity">
    <reaction evidence="6">
        <text>hydrogencarbonate + H(+) = CO2 + H2O</text>
        <dbReference type="Rhea" id="RHEA:10748"/>
        <dbReference type="ChEBI" id="CHEBI:15377"/>
        <dbReference type="ChEBI" id="CHEBI:15378"/>
        <dbReference type="ChEBI" id="CHEBI:16526"/>
        <dbReference type="ChEBI" id="CHEBI:17544"/>
        <dbReference type="EC" id="4.2.1.1"/>
    </reaction>
</comment>
<dbReference type="SMART" id="SM01057">
    <property type="entry name" value="Carb_anhydrase"/>
    <property type="match status" value="1"/>
</dbReference>
<accession>A0ABM7SCU5</accession>
<evidence type="ECO:0000256" key="1">
    <source>
        <dbReference type="ARBA" id="ARBA00010718"/>
    </source>
</evidence>
<keyword evidence="3" id="KW-0479">Metal-binding</keyword>
<evidence type="ECO:0000256" key="3">
    <source>
        <dbReference type="ARBA" id="ARBA00022723"/>
    </source>
</evidence>
<gene>
    <name evidence="9" type="ORF">NHP190012_01600</name>
</gene>
<evidence type="ECO:0000256" key="7">
    <source>
        <dbReference type="SAM" id="SignalP"/>
    </source>
</evidence>
<keyword evidence="7" id="KW-0732">Signal</keyword>
<feature type="domain" description="Alpha-carbonic anhydrase" evidence="8">
    <location>
        <begin position="21"/>
        <end position="243"/>
    </location>
</feature>
<dbReference type="SUPFAM" id="SSF51069">
    <property type="entry name" value="Carbonic anhydrase"/>
    <property type="match status" value="1"/>
</dbReference>
<dbReference type="InterPro" id="IPR001148">
    <property type="entry name" value="CA_dom"/>
</dbReference>
<evidence type="ECO:0000256" key="2">
    <source>
        <dbReference type="ARBA" id="ARBA00012925"/>
    </source>
</evidence>
<name>A0ABM7SCU5_9HELI</name>
<dbReference type="InterPro" id="IPR041891">
    <property type="entry name" value="Alpha_CA_prokaryot-like"/>
</dbReference>
<feature type="chain" id="PRO_5046570672" description="carbonic anhydrase" evidence="7">
    <location>
        <begin position="20"/>
        <end position="249"/>
    </location>
</feature>
<reference evidence="9 10" key="1">
    <citation type="submission" date="2021-07" db="EMBL/GenBank/DDBJ databases">
        <title>Novel Helicobacter sp. Isolated from a cat.</title>
        <authorList>
            <person name="Rimbara E."/>
            <person name="Suzuki M."/>
        </authorList>
    </citation>
    <scope>NUCLEOTIDE SEQUENCE [LARGE SCALE GENOMIC DNA]</scope>
    <source>
        <strain evidence="10">NHP19-012</strain>
    </source>
</reference>
<evidence type="ECO:0000313" key="9">
    <source>
        <dbReference type="EMBL" id="BCZ18518.1"/>
    </source>
</evidence>
<sequence>MKTSLFLIGLSLSLPMALGAEHWSYEAHTGAKHWDKLHKDYAVCKAGKNQSPINIEHYYHAPDKENFVFNYHSTAPTSIDYAHHTFVAKFAHPKDSIIYRDHKYNLVNLHFHIPMEFAIHGKRQPLSMHLVHKDAQGRLLVVGIGFTIGQENPFLTPLLNAYTYKTPPKPLALEKLLPDTIHYYHFNGSLTTPPCTEGVTWFVLEETLSLSPQQFEGIKKIMHNKPNQRPLQKDYNRVIVKSSAIVREH</sequence>
<keyword evidence="4" id="KW-0862">Zinc</keyword>
<dbReference type="EC" id="4.2.1.1" evidence="2"/>
<evidence type="ECO:0000256" key="5">
    <source>
        <dbReference type="ARBA" id="ARBA00023239"/>
    </source>
</evidence>
<keyword evidence="5" id="KW-0456">Lyase</keyword>
<feature type="signal peptide" evidence="7">
    <location>
        <begin position="1"/>
        <end position="19"/>
    </location>
</feature>
<dbReference type="PROSITE" id="PS51144">
    <property type="entry name" value="ALPHA_CA_2"/>
    <property type="match status" value="1"/>
</dbReference>
<evidence type="ECO:0000259" key="8">
    <source>
        <dbReference type="PROSITE" id="PS51144"/>
    </source>
</evidence>
<keyword evidence="10" id="KW-1185">Reference proteome</keyword>
<evidence type="ECO:0000256" key="6">
    <source>
        <dbReference type="ARBA" id="ARBA00048348"/>
    </source>
</evidence>
<proteinExistence type="inferred from homology"/>